<name>A0A176ZXJ7_9PEZI</name>
<feature type="compositionally biased region" description="Polar residues" evidence="1">
    <location>
        <begin position="109"/>
        <end position="124"/>
    </location>
</feature>
<dbReference type="GeneID" id="36292021"/>
<accession>A0A176ZXJ7</accession>
<protein>
    <submittedName>
        <fullName evidence="2">Uncharacterized protein</fullName>
    </submittedName>
</protein>
<dbReference type="OrthoDB" id="9992527at2759"/>
<organism evidence="2">
    <name type="scientific">Pseudogymnoascus destructans</name>
    <dbReference type="NCBI Taxonomy" id="655981"/>
    <lineage>
        <taxon>Eukaryota</taxon>
        <taxon>Fungi</taxon>
        <taxon>Dikarya</taxon>
        <taxon>Ascomycota</taxon>
        <taxon>Pezizomycotina</taxon>
        <taxon>Leotiomycetes</taxon>
        <taxon>Thelebolales</taxon>
        <taxon>Thelebolaceae</taxon>
        <taxon>Pseudogymnoascus</taxon>
    </lineage>
</organism>
<dbReference type="VEuPathDB" id="FungiDB:GMDG_04615"/>
<feature type="region of interest" description="Disordered" evidence="1">
    <location>
        <begin position="96"/>
        <end position="124"/>
    </location>
</feature>
<dbReference type="RefSeq" id="XP_024320019.1">
    <property type="nucleotide sequence ID" value="XM_024472523.1"/>
</dbReference>
<dbReference type="EMBL" id="KV441416">
    <property type="protein sequence ID" value="OAF54715.1"/>
    <property type="molecule type" value="Genomic_DNA"/>
</dbReference>
<dbReference type="AlphaFoldDB" id="A0A176ZXJ7"/>
<sequence length="124" mass="13623">MEDKNGVDTMIIEFGNQVQKIFGNLKHCPVSIEFIQFGHDPNATSRLRRLDDDLVYYGIPDIVDSEHCSGDVNKMLLGSFVEEYDLFDDGEPASMSISAGVDAGPPTETPLSQLTNHFPTSSNA</sequence>
<dbReference type="Proteomes" id="UP000077154">
    <property type="component" value="Unassembled WGS sequence"/>
</dbReference>
<reference evidence="2" key="1">
    <citation type="submission" date="2016-03" db="EMBL/GenBank/DDBJ databases">
        <title>Updated assembly of Pseudogymnoascus destructans, the fungus causing white-nose syndrome of bats.</title>
        <authorList>
            <person name="Palmer J.M."/>
            <person name="Drees K.P."/>
            <person name="Foster J.T."/>
            <person name="Lindner D.L."/>
        </authorList>
    </citation>
    <scope>NUCLEOTIDE SEQUENCE [LARGE SCALE GENOMIC DNA]</scope>
    <source>
        <strain evidence="2">20631-21</strain>
    </source>
</reference>
<evidence type="ECO:0000256" key="1">
    <source>
        <dbReference type="SAM" id="MobiDB-lite"/>
    </source>
</evidence>
<gene>
    <name evidence="2" type="ORF">VC83_08983</name>
</gene>
<proteinExistence type="predicted"/>
<evidence type="ECO:0000313" key="2">
    <source>
        <dbReference type="EMBL" id="OAF54715.1"/>
    </source>
</evidence>
<dbReference type="eggNOG" id="ENOG502T6HW">
    <property type="taxonomic scope" value="Eukaryota"/>
</dbReference>